<dbReference type="AlphaFoldDB" id="A0A645AAZ4"/>
<name>A0A645AAZ4_9ZZZZ</name>
<gene>
    <name evidence="1" type="ORF">SDC9_96191</name>
</gene>
<proteinExistence type="predicted"/>
<evidence type="ECO:0000313" key="1">
    <source>
        <dbReference type="EMBL" id="MPM49461.1"/>
    </source>
</evidence>
<dbReference type="EMBL" id="VSSQ01012535">
    <property type="protein sequence ID" value="MPM49461.1"/>
    <property type="molecule type" value="Genomic_DNA"/>
</dbReference>
<reference evidence="1" key="1">
    <citation type="submission" date="2019-08" db="EMBL/GenBank/DDBJ databases">
        <authorList>
            <person name="Kucharzyk K."/>
            <person name="Murdoch R.W."/>
            <person name="Higgins S."/>
            <person name="Loffler F."/>
        </authorList>
    </citation>
    <scope>NUCLEOTIDE SEQUENCE</scope>
</reference>
<protein>
    <submittedName>
        <fullName evidence="1">Uncharacterized protein</fullName>
    </submittedName>
</protein>
<accession>A0A645AAZ4</accession>
<comment type="caution">
    <text evidence="1">The sequence shown here is derived from an EMBL/GenBank/DDBJ whole genome shotgun (WGS) entry which is preliminary data.</text>
</comment>
<sequence>MPFERCVHERMKRRAVAVQQLRALGKRQPHGTVSAVVGVVTGGLVAEKVDRKLPRNSRFQQIYDVAVIGNRNAPARTLCMQRERKHLVQIVRNHLHPTLIEPGLNTGAVHFRKHANRAGDVRGLGLRAAHAAEAGTHEHLARQIPVRRHAKVLSAHAENRVERAVDDSLRADVHPAARGHLPVVGNAHLLGNLPVIEVIEHADHQRVGQNNARGFRPAREQSQRMAGLEHQRLLVGQFFEVTLDEAVLQPVLAGLPGFAVGDQFVGVERDLKVQIVVDHHLERLARKALTLVLVDGLAVNTPLGTVAIGVDAAARFQLFQELRRKRFVQTLRHVPQRVFERLPRLREGQPVAAIRRTANVRLKFRHLRQCVRQRNFDCSRSVFSAHMHSPPFFN</sequence>
<organism evidence="1">
    <name type="scientific">bioreactor metagenome</name>
    <dbReference type="NCBI Taxonomy" id="1076179"/>
    <lineage>
        <taxon>unclassified sequences</taxon>
        <taxon>metagenomes</taxon>
        <taxon>ecological metagenomes</taxon>
    </lineage>
</organism>